<gene>
    <name evidence="1" type="ORF">ACFS5P_10505</name>
</gene>
<evidence type="ECO:0000313" key="1">
    <source>
        <dbReference type="EMBL" id="MFD2912305.1"/>
    </source>
</evidence>
<dbReference type="RefSeq" id="WP_204728868.1">
    <property type="nucleotide sequence ID" value="NZ_JAFBDK010000005.1"/>
</dbReference>
<name>A0ABW5ZIY2_9BACL</name>
<organism evidence="1 2">
    <name type="scientific">Jeotgalibacillus terrae</name>
    <dbReference type="NCBI Taxonomy" id="587735"/>
    <lineage>
        <taxon>Bacteria</taxon>
        <taxon>Bacillati</taxon>
        <taxon>Bacillota</taxon>
        <taxon>Bacilli</taxon>
        <taxon>Bacillales</taxon>
        <taxon>Caryophanaceae</taxon>
        <taxon>Jeotgalibacillus</taxon>
    </lineage>
</organism>
<dbReference type="EMBL" id="JBHUPG010000019">
    <property type="protein sequence ID" value="MFD2912305.1"/>
    <property type="molecule type" value="Genomic_DNA"/>
</dbReference>
<comment type="caution">
    <text evidence="1">The sequence shown here is derived from an EMBL/GenBank/DDBJ whole genome shotgun (WGS) entry which is preliminary data.</text>
</comment>
<keyword evidence="2" id="KW-1185">Reference proteome</keyword>
<accession>A0ABW5ZIY2</accession>
<reference evidence="2" key="1">
    <citation type="journal article" date="2019" name="Int. J. Syst. Evol. Microbiol.">
        <title>The Global Catalogue of Microorganisms (GCM) 10K type strain sequencing project: providing services to taxonomists for standard genome sequencing and annotation.</title>
        <authorList>
            <consortium name="The Broad Institute Genomics Platform"/>
            <consortium name="The Broad Institute Genome Sequencing Center for Infectious Disease"/>
            <person name="Wu L."/>
            <person name="Ma J."/>
        </authorList>
    </citation>
    <scope>NUCLEOTIDE SEQUENCE [LARGE SCALE GENOMIC DNA]</scope>
    <source>
        <strain evidence="2">KCTC 13528</strain>
    </source>
</reference>
<evidence type="ECO:0000313" key="2">
    <source>
        <dbReference type="Proteomes" id="UP001597561"/>
    </source>
</evidence>
<sequence length="291" mass="34115">MQIKPTDIQLKEWADTHVPPQDFFFLDEVVLEKLKGHLLAVKLYTRKEFFSNSDYNTIQLNNSYMYWALEKGVSSVIVADPLWLNSLPDQIKAKLLECQLHNRKGLIFPEEMFPSINFIPEEHIFHVQNKRYVVIQKALWSSFGEEVRKDVMMNYAQLWDAWQADPLPSNSPTHLKNYANRFSDQHGANCLAAAIYSATGDETVIHTWMKQDQFAEALNKSEYKLTHDGQLAEDIVTWVDEQDVIQHAAFYLGDSLYFNKNGQTCFNPWKIVRDDELEREWGAFNRRVYRR</sequence>
<proteinExistence type="predicted"/>
<protein>
    <submittedName>
        <fullName evidence="1">Uncharacterized protein</fullName>
    </submittedName>
</protein>
<dbReference type="Proteomes" id="UP001597561">
    <property type="component" value="Unassembled WGS sequence"/>
</dbReference>